<protein>
    <submittedName>
        <fullName evidence="1">Uncharacterized protein</fullName>
    </submittedName>
</protein>
<dbReference type="Proteomes" id="UP000054097">
    <property type="component" value="Unassembled WGS sequence"/>
</dbReference>
<sequence length="126" mass="14182">MKFQTVSSSTRAASPDGLSYLTPNPEISQAPDINLLCLLEHDTLFVIYFPPPGSSRSMAHSMHPSRFVSTTTRASNPLFVDIFPPMDLQMTSSSNFTRLPSSRRELFRHWRDGLRPLRCLVVVLST</sequence>
<dbReference type="AlphaFoldDB" id="A0A0C2XU67"/>
<proteinExistence type="predicted"/>
<accession>A0A0C2XU67</accession>
<keyword evidence="2" id="KW-1185">Reference proteome</keyword>
<organism evidence="1 2">
    <name type="scientific">Serendipita vermifera MAFF 305830</name>
    <dbReference type="NCBI Taxonomy" id="933852"/>
    <lineage>
        <taxon>Eukaryota</taxon>
        <taxon>Fungi</taxon>
        <taxon>Dikarya</taxon>
        <taxon>Basidiomycota</taxon>
        <taxon>Agaricomycotina</taxon>
        <taxon>Agaricomycetes</taxon>
        <taxon>Sebacinales</taxon>
        <taxon>Serendipitaceae</taxon>
        <taxon>Serendipita</taxon>
    </lineage>
</organism>
<name>A0A0C2XU67_SERVB</name>
<reference evidence="2" key="2">
    <citation type="submission" date="2015-01" db="EMBL/GenBank/DDBJ databases">
        <title>Evolutionary Origins and Diversification of the Mycorrhizal Mutualists.</title>
        <authorList>
            <consortium name="DOE Joint Genome Institute"/>
            <consortium name="Mycorrhizal Genomics Consortium"/>
            <person name="Kohler A."/>
            <person name="Kuo A."/>
            <person name="Nagy L.G."/>
            <person name="Floudas D."/>
            <person name="Copeland A."/>
            <person name="Barry K.W."/>
            <person name="Cichocki N."/>
            <person name="Veneault-Fourrey C."/>
            <person name="LaButti K."/>
            <person name="Lindquist E.A."/>
            <person name="Lipzen A."/>
            <person name="Lundell T."/>
            <person name="Morin E."/>
            <person name="Murat C."/>
            <person name="Riley R."/>
            <person name="Ohm R."/>
            <person name="Sun H."/>
            <person name="Tunlid A."/>
            <person name="Henrissat B."/>
            <person name="Grigoriev I.V."/>
            <person name="Hibbett D.S."/>
            <person name="Martin F."/>
        </authorList>
    </citation>
    <scope>NUCLEOTIDE SEQUENCE [LARGE SCALE GENOMIC DNA]</scope>
    <source>
        <strain evidence="2">MAFF 305830</strain>
    </source>
</reference>
<gene>
    <name evidence="1" type="ORF">M408DRAFT_218690</name>
</gene>
<dbReference type="HOGENOM" id="CLU_1982941_0_0_1"/>
<evidence type="ECO:0000313" key="1">
    <source>
        <dbReference type="EMBL" id="KIM32432.1"/>
    </source>
</evidence>
<dbReference type="EMBL" id="KN824280">
    <property type="protein sequence ID" value="KIM32432.1"/>
    <property type="molecule type" value="Genomic_DNA"/>
</dbReference>
<evidence type="ECO:0000313" key="2">
    <source>
        <dbReference type="Proteomes" id="UP000054097"/>
    </source>
</evidence>
<reference evidence="1 2" key="1">
    <citation type="submission" date="2014-04" db="EMBL/GenBank/DDBJ databases">
        <authorList>
            <consortium name="DOE Joint Genome Institute"/>
            <person name="Kuo A."/>
            <person name="Zuccaro A."/>
            <person name="Kohler A."/>
            <person name="Nagy L.G."/>
            <person name="Floudas D."/>
            <person name="Copeland A."/>
            <person name="Barry K.W."/>
            <person name="Cichocki N."/>
            <person name="Veneault-Fourrey C."/>
            <person name="LaButti K."/>
            <person name="Lindquist E.A."/>
            <person name="Lipzen A."/>
            <person name="Lundell T."/>
            <person name="Morin E."/>
            <person name="Murat C."/>
            <person name="Sun H."/>
            <person name="Tunlid A."/>
            <person name="Henrissat B."/>
            <person name="Grigoriev I.V."/>
            <person name="Hibbett D.S."/>
            <person name="Martin F."/>
            <person name="Nordberg H.P."/>
            <person name="Cantor M.N."/>
            <person name="Hua S.X."/>
        </authorList>
    </citation>
    <scope>NUCLEOTIDE SEQUENCE [LARGE SCALE GENOMIC DNA]</scope>
    <source>
        <strain evidence="1 2">MAFF 305830</strain>
    </source>
</reference>